<sequence>MTPPPPGLDDPDQAAFAWARFRAMMAWMTVAAAVAVAFAMVALARVYGPLNAVTMLGVIGGIGGMVMLTGALMGLVFLSSGTGHDEDVDRRP</sequence>
<evidence type="ECO:0000313" key="2">
    <source>
        <dbReference type="EMBL" id="KTT70306.1"/>
    </source>
</evidence>
<dbReference type="STRING" id="33051.SB4_09900"/>
<dbReference type="AlphaFoldDB" id="A0A147HZ79"/>
<dbReference type="Proteomes" id="UP000072867">
    <property type="component" value="Unassembled WGS sequence"/>
</dbReference>
<keyword evidence="1" id="KW-0472">Membrane</keyword>
<organism evidence="2 3">
    <name type="scientific">Sphingomonas sanguinis</name>
    <dbReference type="NCBI Taxonomy" id="33051"/>
    <lineage>
        <taxon>Bacteria</taxon>
        <taxon>Pseudomonadati</taxon>
        <taxon>Pseudomonadota</taxon>
        <taxon>Alphaproteobacteria</taxon>
        <taxon>Sphingomonadales</taxon>
        <taxon>Sphingomonadaceae</taxon>
        <taxon>Sphingomonas</taxon>
    </lineage>
</organism>
<evidence type="ECO:0000256" key="1">
    <source>
        <dbReference type="SAM" id="Phobius"/>
    </source>
</evidence>
<comment type="caution">
    <text evidence="2">The sequence shown here is derived from an EMBL/GenBank/DDBJ whole genome shotgun (WGS) entry which is preliminary data.</text>
</comment>
<keyword evidence="1" id="KW-0812">Transmembrane</keyword>
<feature type="transmembrane region" description="Helical" evidence="1">
    <location>
        <begin position="56"/>
        <end position="78"/>
    </location>
</feature>
<accession>A0A147HZ79</accession>
<reference evidence="2 3" key="1">
    <citation type="journal article" date="2016" name="Front. Microbiol.">
        <title>Genomic Resource of Rice Seed Associated Bacteria.</title>
        <authorList>
            <person name="Midha S."/>
            <person name="Bansal K."/>
            <person name="Sharma S."/>
            <person name="Kumar N."/>
            <person name="Patil P.P."/>
            <person name="Chaudhry V."/>
            <person name="Patil P.B."/>
        </authorList>
    </citation>
    <scope>NUCLEOTIDE SEQUENCE [LARGE SCALE GENOMIC DNA]</scope>
    <source>
        <strain evidence="2 3">NS319</strain>
    </source>
</reference>
<dbReference type="PATRIC" id="fig|33051.3.peg.2734"/>
<protein>
    <submittedName>
        <fullName evidence="2">Uncharacterized protein</fullName>
    </submittedName>
</protein>
<feature type="transmembrane region" description="Helical" evidence="1">
    <location>
        <begin position="24"/>
        <end position="44"/>
    </location>
</feature>
<evidence type="ECO:0000313" key="3">
    <source>
        <dbReference type="Proteomes" id="UP000072867"/>
    </source>
</evidence>
<proteinExistence type="predicted"/>
<dbReference type="EMBL" id="LDTD01000054">
    <property type="protein sequence ID" value="KTT70306.1"/>
    <property type="molecule type" value="Genomic_DNA"/>
</dbReference>
<gene>
    <name evidence="2" type="ORF">NS319_08040</name>
</gene>
<dbReference type="RefSeq" id="WP_058733155.1">
    <property type="nucleotide sequence ID" value="NZ_LDTD01000054.1"/>
</dbReference>
<keyword evidence="1" id="KW-1133">Transmembrane helix</keyword>
<name>A0A147HZ79_9SPHN</name>